<sequence length="36" mass="4539">MIKNHPLMTRQWMLQLHQTEQQQYRLGKRRDLLAIY</sequence>
<gene>
    <name evidence="1" type="ORF">DSCPLJFW_CDS0097</name>
</gene>
<accession>A0AAU8GJT3</accession>
<name>A0AAU8GJT3_9CAUD</name>
<organism evidence="1">
    <name type="scientific">Salmonella phage vB_STmST313_KE31</name>
    <dbReference type="NCBI Taxonomy" id="3161181"/>
    <lineage>
        <taxon>Viruses</taxon>
        <taxon>Duplodnaviria</taxon>
        <taxon>Heunggongvirae</taxon>
        <taxon>Uroviricota</taxon>
        <taxon>Caudoviricetes</taxon>
        <taxon>Pantevenvirales</taxon>
        <taxon>Ackermannviridae</taxon>
        <taxon>Cvivirinae</taxon>
        <taxon>Kuttervirus</taxon>
    </lineage>
</organism>
<protein>
    <submittedName>
        <fullName evidence="1">Uncharacterized protein</fullName>
    </submittedName>
</protein>
<evidence type="ECO:0000313" key="1">
    <source>
        <dbReference type="EMBL" id="XCH41747.1"/>
    </source>
</evidence>
<dbReference type="EMBL" id="PP856729">
    <property type="protein sequence ID" value="XCH41747.1"/>
    <property type="molecule type" value="Genomic_DNA"/>
</dbReference>
<reference evidence="1" key="1">
    <citation type="submission" date="2024-05" db="EMBL/GenBank/DDBJ databases">
        <authorList>
            <person name="Mugo M.M."/>
            <person name="Musyoki A.M."/>
            <person name="Makumi A.M."/>
            <person name="Mutai I."/>
            <person name="Drechsel O."/>
            <person name="Kering K.K."/>
            <person name="Muturi P."/>
            <person name="Mbae C.K."/>
            <person name="Kariuki S.M."/>
        </authorList>
    </citation>
    <scope>NUCLEOTIDE SEQUENCE</scope>
</reference>
<proteinExistence type="predicted"/>